<keyword evidence="1" id="KW-0472">Membrane</keyword>
<keyword evidence="1" id="KW-0812">Transmembrane</keyword>
<organism evidence="2">
    <name type="scientific">Vibrio virus vB_VspP_SBP1</name>
    <dbReference type="NCBI Taxonomy" id="2500581"/>
    <lineage>
        <taxon>Viruses</taxon>
        <taxon>Duplodnaviria</taxon>
        <taxon>Heunggongvirae</taxon>
        <taxon>Uroviricota</taxon>
        <taxon>Caudoviricetes</taxon>
        <taxon>Schitoviridae</taxon>
        <taxon>Electravirus</taxon>
        <taxon>Electravirus Sbp1</taxon>
    </lineage>
</organism>
<gene>
    <name evidence="2" type="ORF">SBP1_gp015</name>
</gene>
<protein>
    <submittedName>
        <fullName evidence="2">Uncharacterized protein</fullName>
    </submittedName>
</protein>
<dbReference type="Proteomes" id="UP000290131">
    <property type="component" value="Segment"/>
</dbReference>
<evidence type="ECO:0000313" key="2">
    <source>
        <dbReference type="EMBL" id="AZU99607.1"/>
    </source>
</evidence>
<name>A0A3T0IIE8_9CAUD</name>
<keyword evidence="1" id="KW-1133">Transmembrane helix</keyword>
<feature type="transmembrane region" description="Helical" evidence="1">
    <location>
        <begin position="22"/>
        <end position="42"/>
    </location>
</feature>
<evidence type="ECO:0000256" key="1">
    <source>
        <dbReference type="SAM" id="Phobius"/>
    </source>
</evidence>
<proteinExistence type="predicted"/>
<reference evidence="2" key="1">
    <citation type="submission" date="2018-12" db="EMBL/GenBank/DDBJ databases">
        <title>Characterization of a N4-like bacteriophage infecting a coral-derived Vibrio strain.</title>
        <authorList>
            <person name="Huang S."/>
        </authorList>
    </citation>
    <scope>NUCLEOTIDE SEQUENCE [LARGE SCALE GENOMIC DNA]</scope>
</reference>
<keyword evidence="3" id="KW-1185">Reference proteome</keyword>
<dbReference type="EMBL" id="MK301608">
    <property type="protein sequence ID" value="AZU99607.1"/>
    <property type="molecule type" value="Genomic_DNA"/>
</dbReference>
<sequence>MSENQEVKVVRHKHELELDDNVFYSIVWSLVTVFAITLILAITHYNTHSSESIVSMTNNGTPAMEASCAIEGYSDSNCVILNTGNAIKKNSQ</sequence>
<accession>A0A3T0IIE8</accession>
<evidence type="ECO:0000313" key="3">
    <source>
        <dbReference type="Proteomes" id="UP000290131"/>
    </source>
</evidence>